<reference evidence="2" key="1">
    <citation type="submission" date="2018-05" db="EMBL/GenBank/DDBJ databases">
        <authorList>
            <person name="Lanie J.A."/>
            <person name="Ng W.-L."/>
            <person name="Kazmierczak K.M."/>
            <person name="Andrzejewski T.M."/>
            <person name="Davidsen T.M."/>
            <person name="Wayne K.J."/>
            <person name="Tettelin H."/>
            <person name="Glass J.I."/>
            <person name="Rusch D."/>
            <person name="Podicherti R."/>
            <person name="Tsui H.-C.T."/>
            <person name="Winkler M.E."/>
        </authorList>
    </citation>
    <scope>NUCLEOTIDE SEQUENCE</scope>
</reference>
<keyword evidence="1" id="KW-0812">Transmembrane</keyword>
<keyword evidence="1" id="KW-0472">Membrane</keyword>
<accession>A0A381W4F1</accession>
<organism evidence="2">
    <name type="scientific">marine metagenome</name>
    <dbReference type="NCBI Taxonomy" id="408172"/>
    <lineage>
        <taxon>unclassified sequences</taxon>
        <taxon>metagenomes</taxon>
        <taxon>ecological metagenomes</taxon>
    </lineage>
</organism>
<evidence type="ECO:0000256" key="1">
    <source>
        <dbReference type="SAM" id="Phobius"/>
    </source>
</evidence>
<feature type="transmembrane region" description="Helical" evidence="1">
    <location>
        <begin position="16"/>
        <end position="34"/>
    </location>
</feature>
<name>A0A381W4F1_9ZZZZ</name>
<protein>
    <submittedName>
        <fullName evidence="2">Uncharacterized protein</fullName>
    </submittedName>
</protein>
<proteinExistence type="predicted"/>
<dbReference type="AlphaFoldDB" id="A0A381W4F1"/>
<feature type="transmembrane region" description="Helical" evidence="1">
    <location>
        <begin position="40"/>
        <end position="57"/>
    </location>
</feature>
<keyword evidence="1" id="KW-1133">Transmembrane helix</keyword>
<gene>
    <name evidence="2" type="ORF">METZ01_LOCUS99627</name>
</gene>
<evidence type="ECO:0000313" key="2">
    <source>
        <dbReference type="EMBL" id="SVA46773.1"/>
    </source>
</evidence>
<sequence length="137" mass="15378">MVFLDRRRRAGRHLEWKVRIFIVAAVLALVGIYLEERWLTGSAIVILFAGLGLRFVSDQGDRAEDPSDIEPMSRILGHVIFRTSDSEIAEVGVDFIVPRSTAWVDVLNIAEGVAHADRPDLSGYPMDDEDLKATWID</sequence>
<dbReference type="EMBL" id="UINC01010522">
    <property type="protein sequence ID" value="SVA46773.1"/>
    <property type="molecule type" value="Genomic_DNA"/>
</dbReference>